<feature type="domain" description="Nucleoporin Nup54 alpha-helical" evidence="16">
    <location>
        <begin position="653"/>
        <end position="802"/>
    </location>
</feature>
<proteinExistence type="inferred from homology"/>
<keyword evidence="9" id="KW-0509">mRNA transport</keyword>
<comment type="subunit">
    <text evidence="13">Self-assembles to form functional amyloid fibrils called rodlets. Self-assembly into fibrillar rodlets occurs spontaneously at hydrophobic:hydrophilic interfaces and the rodlets further associate laterally to form amphipathic monolayers.</text>
</comment>
<dbReference type="AlphaFoldDB" id="A0A0W0FB74"/>
<organism evidence="17 18">
    <name type="scientific">Moniliophthora roreri</name>
    <name type="common">Frosty pod rot fungus</name>
    <name type="synonym">Monilia roreri</name>
    <dbReference type="NCBI Taxonomy" id="221103"/>
    <lineage>
        <taxon>Eukaryota</taxon>
        <taxon>Fungi</taxon>
        <taxon>Dikarya</taxon>
        <taxon>Basidiomycota</taxon>
        <taxon>Agaricomycotina</taxon>
        <taxon>Agaricomycetes</taxon>
        <taxon>Agaricomycetidae</taxon>
        <taxon>Agaricales</taxon>
        <taxon>Marasmiineae</taxon>
        <taxon>Marasmiaceae</taxon>
        <taxon>Moniliophthora</taxon>
    </lineage>
</organism>
<dbReference type="SMART" id="SM00075">
    <property type="entry name" value="HYDRO"/>
    <property type="match status" value="1"/>
</dbReference>
<dbReference type="InterPro" id="IPR001141">
    <property type="entry name" value="Ribosomal_eL27"/>
</dbReference>
<keyword evidence="11" id="KW-0539">Nucleus</keyword>
<keyword evidence="10" id="KW-1015">Disulfide bond</keyword>
<evidence type="ECO:0000313" key="18">
    <source>
        <dbReference type="Proteomes" id="UP000054988"/>
    </source>
</evidence>
<comment type="caution">
    <text evidence="17">The sequence shown here is derived from an EMBL/GenBank/DDBJ whole genome shotgun (WGS) entry which is preliminary data.</text>
</comment>
<dbReference type="eggNOG" id="KOG3091">
    <property type="taxonomic scope" value="Eukaryota"/>
</dbReference>
<keyword evidence="9" id="KW-0653">Protein transport</keyword>
<dbReference type="Pfam" id="PF01185">
    <property type="entry name" value="Hydrophobin"/>
    <property type="match status" value="1"/>
</dbReference>
<evidence type="ECO:0000256" key="11">
    <source>
        <dbReference type="ARBA" id="ARBA00023242"/>
    </source>
</evidence>
<dbReference type="GO" id="GO:0009277">
    <property type="term" value="C:fungal-type cell wall"/>
    <property type="evidence" value="ECO:0007669"/>
    <property type="project" value="InterPro"/>
</dbReference>
<protein>
    <recommendedName>
        <fullName evidence="16">Nucleoporin Nup54 alpha-helical domain-containing protein</fullName>
    </recommendedName>
</protein>
<evidence type="ECO:0000256" key="4">
    <source>
        <dbReference type="ARBA" id="ARBA00010446"/>
    </source>
</evidence>
<dbReference type="GO" id="GO:0006412">
    <property type="term" value="P:translation"/>
    <property type="evidence" value="ECO:0007669"/>
    <property type="project" value="InterPro"/>
</dbReference>
<dbReference type="GO" id="GO:0036228">
    <property type="term" value="P:protein localization to nuclear inner membrane"/>
    <property type="evidence" value="ECO:0007669"/>
    <property type="project" value="TreeGrafter"/>
</dbReference>
<comment type="subcellular location">
    <subcellularLocation>
        <location evidence="2">Nucleus</location>
        <location evidence="2">Nuclear pore complex</location>
    </subcellularLocation>
    <subcellularLocation>
        <location evidence="1">Secreted</location>
        <location evidence="1">Cell wall</location>
    </subcellularLocation>
</comment>
<feature type="region of interest" description="Disordered" evidence="14">
    <location>
        <begin position="29"/>
        <end position="60"/>
    </location>
</feature>
<evidence type="ECO:0000313" key="17">
    <source>
        <dbReference type="EMBL" id="KTB33584.1"/>
    </source>
</evidence>
<keyword evidence="8" id="KW-0689">Ribosomal protein</keyword>
<dbReference type="Pfam" id="PF13634">
    <property type="entry name" value="Nucleoporin_FG"/>
    <property type="match status" value="2"/>
</dbReference>
<keyword evidence="9" id="KW-0811">Translocation</keyword>
<feature type="compositionally biased region" description="Low complexity" evidence="14">
    <location>
        <begin position="355"/>
        <end position="378"/>
    </location>
</feature>
<name>A0A0W0FB74_MONRR</name>
<dbReference type="GO" id="GO:0006999">
    <property type="term" value="P:nuclear pore organization"/>
    <property type="evidence" value="ECO:0007669"/>
    <property type="project" value="TreeGrafter"/>
</dbReference>
<evidence type="ECO:0000256" key="9">
    <source>
        <dbReference type="ARBA" id="ARBA00023132"/>
    </source>
</evidence>
<evidence type="ECO:0000256" key="12">
    <source>
        <dbReference type="ARBA" id="ARBA00023274"/>
    </source>
</evidence>
<dbReference type="InterPro" id="IPR025574">
    <property type="entry name" value="Nucleoporin_FG_rpt"/>
</dbReference>
<dbReference type="GO" id="GO:0003735">
    <property type="term" value="F:structural constituent of ribosome"/>
    <property type="evidence" value="ECO:0007669"/>
    <property type="project" value="InterPro"/>
</dbReference>
<dbReference type="CDD" id="cd23507">
    <property type="entry name" value="hydrophobin_I"/>
    <property type="match status" value="1"/>
</dbReference>
<keyword evidence="9" id="KW-0906">Nuclear pore complex</keyword>
<dbReference type="GO" id="GO:0005199">
    <property type="term" value="F:structural constituent of cell wall"/>
    <property type="evidence" value="ECO:0007669"/>
    <property type="project" value="InterPro"/>
</dbReference>
<dbReference type="CDD" id="cd06090">
    <property type="entry name" value="KOW_RPL27"/>
    <property type="match status" value="1"/>
</dbReference>
<keyword evidence="5" id="KW-0813">Transport</keyword>
<feature type="compositionally biased region" description="Low complexity" evidence="14">
    <location>
        <begin position="432"/>
        <end position="444"/>
    </location>
</feature>
<evidence type="ECO:0000256" key="8">
    <source>
        <dbReference type="ARBA" id="ARBA00022980"/>
    </source>
</evidence>
<evidence type="ECO:0000256" key="2">
    <source>
        <dbReference type="ARBA" id="ARBA00004567"/>
    </source>
</evidence>
<dbReference type="InterPro" id="IPR038655">
    <property type="entry name" value="Ribosomal_eL27_sf"/>
</dbReference>
<evidence type="ECO:0000256" key="14">
    <source>
        <dbReference type="SAM" id="MobiDB-lite"/>
    </source>
</evidence>
<dbReference type="Proteomes" id="UP000054988">
    <property type="component" value="Unassembled WGS sequence"/>
</dbReference>
<feature type="signal peptide" evidence="15">
    <location>
        <begin position="1"/>
        <end position="19"/>
    </location>
</feature>
<feature type="compositionally biased region" description="Polar residues" evidence="14">
    <location>
        <begin position="445"/>
        <end position="492"/>
    </location>
</feature>
<dbReference type="EMBL" id="LATX01002158">
    <property type="protein sequence ID" value="KTB33584.1"/>
    <property type="molecule type" value="Genomic_DNA"/>
</dbReference>
<dbReference type="GO" id="GO:0005840">
    <property type="term" value="C:ribosome"/>
    <property type="evidence" value="ECO:0007669"/>
    <property type="project" value="UniProtKB-KW"/>
</dbReference>
<dbReference type="Pfam" id="PF13874">
    <property type="entry name" value="Nup54"/>
    <property type="match status" value="1"/>
</dbReference>
<evidence type="ECO:0000256" key="15">
    <source>
        <dbReference type="SAM" id="SignalP"/>
    </source>
</evidence>
<dbReference type="Gene3D" id="1.20.5.170">
    <property type="match status" value="1"/>
</dbReference>
<feature type="compositionally biased region" description="Polar residues" evidence="14">
    <location>
        <begin position="401"/>
        <end position="410"/>
    </location>
</feature>
<keyword evidence="7" id="KW-0964">Secreted</keyword>
<evidence type="ECO:0000256" key="5">
    <source>
        <dbReference type="ARBA" id="ARBA00022448"/>
    </source>
</evidence>
<reference evidence="17 18" key="1">
    <citation type="submission" date="2015-12" db="EMBL/GenBank/DDBJ databases">
        <title>Draft genome sequence of Moniliophthora roreri, the causal agent of frosty pod rot of cacao.</title>
        <authorList>
            <person name="Aime M.C."/>
            <person name="Diaz-Valderrama J.R."/>
            <person name="Kijpornyongpan T."/>
            <person name="Phillips-Mora W."/>
        </authorList>
    </citation>
    <scope>NUCLEOTIDE SEQUENCE [LARGE SCALE GENOMIC DNA]</scope>
    <source>
        <strain evidence="17 18">MCA 2952</strain>
    </source>
</reference>
<comment type="similarity">
    <text evidence="4">Belongs to the fungal hydrophobin family.</text>
</comment>
<dbReference type="InterPro" id="IPR024864">
    <property type="entry name" value="Nup54/Nup57/Nup44"/>
</dbReference>
<dbReference type="InterPro" id="IPR001338">
    <property type="entry name" value="Class_I_Hydrophobin"/>
</dbReference>
<evidence type="ECO:0000256" key="7">
    <source>
        <dbReference type="ARBA" id="ARBA00022525"/>
    </source>
</evidence>
<dbReference type="FunFam" id="2.30.30.770:FF:000001">
    <property type="entry name" value="60S ribosomal protein L27"/>
    <property type="match status" value="1"/>
</dbReference>
<sequence>MKVTSAFAFALAAASAVSAIPKPETNAERLARGLPPLPPTRRSSGTVEARAAKPSSSPGQCNTGPIQCCNSLGKSTDGPIAAILKLLGVVVQDVTALIGLTCSPITVIGGGGSSWYVHASGPARLSLSAALITASMVSLLSAAHPAKASRRRPPQHQEMVKVYKPGKVAIVLQGRQAGKKVVVIKQLDEGTKERPYPHAIVAGIERYPRKVTKRMGQKKLARRSKVKPFIKVVNYSHLFPTRYQIELEGLKNAVVADTFKEPTQREDAKKNIKKLLEERYTSGKNRWFFQPLRGEIPSTGRSFTVTLVELNRVNHLAIFAPSPPLQNVVVCTTPATGGGLFGSQPQGQTTSIFGNTQNTQQQQPTSSMFGNTQNQNTGNTGGGTSLFGNTNQPTGTGGTSLFGQQNTGTGNIFGKPTTPTTGTGITGGGLFGNTNTNTNTTGTTSLFGNANQNTSAQPATGTGSNSFFATPPAGQQNQNQAKPSIFGNTSTSTNPLFGGANTNTNTGTGTPGGTLFGSINTNTPNTAPNTLFGSSTAGGGTLFGNSVANTNNAGGNAFGSSTLGTNNALGSSTRGTSALGKPAGSTLGFSTLGTSTLGAQAQGQDAQIQFVRLQEKIEAIVGAWNPQNPQLCRFQHYFYNLVDPAQVNLYTRPPNAVREDLWQRAVRENPDPSCLVPVLALGFDDLRDRVDAQTQQSTAHREKLTDLQARLRTLTTHHTTVTIPRLQQFSALQTQLLHRILKLVQHLHLLIPSIRSSAIGESEEELKAQLEDIASEVGITRGDGAARKGGRLKSKLGELWAVIGALKAREEGLNAMTGGGEWKVVDEEGLARITHVLAEQQTGLAHLTKILQKDLRDLAIIMGTETIPT</sequence>
<keyword evidence="15" id="KW-0732">Signal</keyword>
<comment type="similarity">
    <text evidence="3">Belongs to the eukaryotic ribosomal protein eL27 family.</text>
</comment>
<evidence type="ECO:0000259" key="16">
    <source>
        <dbReference type="Pfam" id="PF13874"/>
    </source>
</evidence>
<evidence type="ECO:0000256" key="10">
    <source>
        <dbReference type="ARBA" id="ARBA00023157"/>
    </source>
</evidence>
<dbReference type="PANTHER" id="PTHR13000">
    <property type="entry name" value="NUCLEOPORIN P54"/>
    <property type="match status" value="1"/>
</dbReference>
<dbReference type="InterPro" id="IPR041991">
    <property type="entry name" value="Ribosomal_eL27_KOW"/>
</dbReference>
<dbReference type="PANTHER" id="PTHR13000:SF0">
    <property type="entry name" value="NUCLEOPORIN P54"/>
    <property type="match status" value="1"/>
</dbReference>
<dbReference type="Pfam" id="PF01777">
    <property type="entry name" value="Ribosomal_L27e"/>
    <property type="match status" value="1"/>
</dbReference>
<evidence type="ECO:0000256" key="3">
    <source>
        <dbReference type="ARBA" id="ARBA00009124"/>
    </source>
</evidence>
<feature type="chain" id="PRO_5006901642" description="Nucleoporin Nup54 alpha-helical domain-containing protein" evidence="15">
    <location>
        <begin position="20"/>
        <end position="869"/>
    </location>
</feature>
<keyword evidence="12" id="KW-0687">Ribonucleoprotein</keyword>
<dbReference type="SUPFAM" id="SSF50104">
    <property type="entry name" value="Translation proteins SH3-like domain"/>
    <property type="match status" value="1"/>
</dbReference>
<evidence type="ECO:0000256" key="13">
    <source>
        <dbReference type="ARBA" id="ARBA00093546"/>
    </source>
</evidence>
<dbReference type="GO" id="GO:1990904">
    <property type="term" value="C:ribonucleoprotein complex"/>
    <property type="evidence" value="ECO:0007669"/>
    <property type="project" value="UniProtKB-KW"/>
</dbReference>
<dbReference type="InterPro" id="IPR025712">
    <property type="entry name" value="Nup54_alpha-helical_dom"/>
</dbReference>
<accession>A0A0W0FB74</accession>
<gene>
    <name evidence="17" type="ORF">WG66_13816</name>
</gene>
<keyword evidence="6" id="KW-0134">Cell wall</keyword>
<dbReference type="GO" id="GO:0017056">
    <property type="term" value="F:structural constituent of nuclear pore"/>
    <property type="evidence" value="ECO:0007669"/>
    <property type="project" value="TreeGrafter"/>
</dbReference>
<dbReference type="GO" id="GO:0006607">
    <property type="term" value="P:NLS-bearing protein import into nucleus"/>
    <property type="evidence" value="ECO:0007669"/>
    <property type="project" value="TreeGrafter"/>
</dbReference>
<evidence type="ECO:0000256" key="1">
    <source>
        <dbReference type="ARBA" id="ARBA00004191"/>
    </source>
</evidence>
<dbReference type="Gene3D" id="2.30.30.770">
    <property type="match status" value="1"/>
</dbReference>
<dbReference type="InterPro" id="IPR008991">
    <property type="entry name" value="Translation_prot_SH3-like_sf"/>
</dbReference>
<dbReference type="GO" id="GO:0044613">
    <property type="term" value="C:nuclear pore central transport channel"/>
    <property type="evidence" value="ECO:0007669"/>
    <property type="project" value="TreeGrafter"/>
</dbReference>
<evidence type="ECO:0000256" key="6">
    <source>
        <dbReference type="ARBA" id="ARBA00022512"/>
    </source>
</evidence>
<feature type="region of interest" description="Disordered" evidence="14">
    <location>
        <begin position="349"/>
        <end position="492"/>
    </location>
</feature>